<dbReference type="EMBL" id="SRYG01000019">
    <property type="protein sequence ID" value="TGY65300.1"/>
    <property type="molecule type" value="Genomic_DNA"/>
</dbReference>
<name>A0AC61R5V8_9FIRM</name>
<keyword evidence="2" id="KW-1185">Reference proteome</keyword>
<gene>
    <name evidence="1" type="ORF">E5336_09065</name>
</gene>
<comment type="caution">
    <text evidence="1">The sequence shown here is derived from an EMBL/GenBank/DDBJ whole genome shotgun (WGS) entry which is preliminary data.</text>
</comment>
<sequence length="126" mass="14419">MILPDTIRFDSVIFDHQNQTFEILNGSVGVHPYKEIERVAVLNENAKYRGKRPPFTALLPGAGLPAGIFSHPYMFVGVKVVLKEETILGIYVSKQKKMLNTDQYVRDRKIANEIEQVFKAIMRLQK</sequence>
<reference evidence="1" key="1">
    <citation type="submission" date="2019-04" db="EMBL/GenBank/DDBJ databases">
        <title>Microbes associate with the intestines of laboratory mice.</title>
        <authorList>
            <person name="Navarre W."/>
            <person name="Wong E."/>
            <person name="Huang K."/>
            <person name="Tropini C."/>
            <person name="Ng K."/>
            <person name="Yu B."/>
        </authorList>
    </citation>
    <scope>NUCLEOTIDE SEQUENCE</scope>
    <source>
        <strain evidence="1">NM09_H32</strain>
    </source>
</reference>
<accession>A0AC61R5V8</accession>
<dbReference type="Proteomes" id="UP000308836">
    <property type="component" value="Unassembled WGS sequence"/>
</dbReference>
<evidence type="ECO:0000313" key="1">
    <source>
        <dbReference type="EMBL" id="TGY65300.1"/>
    </source>
</evidence>
<evidence type="ECO:0000313" key="2">
    <source>
        <dbReference type="Proteomes" id="UP000308836"/>
    </source>
</evidence>
<proteinExistence type="predicted"/>
<organism evidence="1 2">
    <name type="scientific">Dubosiella muris</name>
    <dbReference type="NCBI Taxonomy" id="3038133"/>
    <lineage>
        <taxon>Bacteria</taxon>
        <taxon>Bacillati</taxon>
        <taxon>Bacillota</taxon>
        <taxon>Erysipelotrichia</taxon>
        <taxon>Erysipelotrichales</taxon>
        <taxon>Erysipelotrichaceae</taxon>
        <taxon>Dubosiella</taxon>
    </lineage>
</organism>
<protein>
    <submittedName>
        <fullName evidence="1">Uncharacterized protein</fullName>
    </submittedName>
</protein>